<dbReference type="AlphaFoldDB" id="A0A6G1BJS3"/>
<feature type="compositionally biased region" description="Pro residues" evidence="1">
    <location>
        <begin position="130"/>
        <end position="140"/>
    </location>
</feature>
<accession>A0A6G1BJS3</accession>
<dbReference type="OrthoDB" id="2018246at2759"/>
<sequence length="235" mass="24174">MLIPPPPAKHAERERFFWEKSTDANLPGHLRGLSLHSRDRISFCRGSTDYENSGTLGGVEEATIGEISPSGLVPARQPRESLPGSVPQASQPGQILTDLGTAAEDAGTLPSDDTSPAVSPRSTKLVGAPQSPPDSCPPRSGPLAYDDSAGAPARAKVDASNPEGVPTASVEPDGTGWAVLGHRGVRGEAMASTSTSSAPPPPPHLHDFLRYDGGSMARLSASAAAASPLLGPRLP</sequence>
<dbReference type="EMBL" id="SPHZ02000012">
    <property type="protein sequence ID" value="KAF0887957.1"/>
    <property type="molecule type" value="Genomic_DNA"/>
</dbReference>
<feature type="region of interest" description="Disordered" evidence="1">
    <location>
        <begin position="45"/>
        <end position="211"/>
    </location>
</feature>
<dbReference type="Proteomes" id="UP000479710">
    <property type="component" value="Unassembled WGS sequence"/>
</dbReference>
<feature type="compositionally biased region" description="Polar residues" evidence="1">
    <location>
        <begin position="111"/>
        <end position="122"/>
    </location>
</feature>
<evidence type="ECO:0000256" key="1">
    <source>
        <dbReference type="SAM" id="MobiDB-lite"/>
    </source>
</evidence>
<reference evidence="2 3" key="1">
    <citation type="submission" date="2019-11" db="EMBL/GenBank/DDBJ databases">
        <title>Whole genome sequence of Oryza granulata.</title>
        <authorList>
            <person name="Li W."/>
        </authorList>
    </citation>
    <scope>NUCLEOTIDE SEQUENCE [LARGE SCALE GENOMIC DNA]</scope>
    <source>
        <strain evidence="3">cv. Menghai</strain>
        <tissue evidence="2">Leaf</tissue>
    </source>
</reference>
<gene>
    <name evidence="2" type="ORF">E2562_006882</name>
</gene>
<organism evidence="2 3">
    <name type="scientific">Oryza meyeriana var. granulata</name>
    <dbReference type="NCBI Taxonomy" id="110450"/>
    <lineage>
        <taxon>Eukaryota</taxon>
        <taxon>Viridiplantae</taxon>
        <taxon>Streptophyta</taxon>
        <taxon>Embryophyta</taxon>
        <taxon>Tracheophyta</taxon>
        <taxon>Spermatophyta</taxon>
        <taxon>Magnoliopsida</taxon>
        <taxon>Liliopsida</taxon>
        <taxon>Poales</taxon>
        <taxon>Poaceae</taxon>
        <taxon>BOP clade</taxon>
        <taxon>Oryzoideae</taxon>
        <taxon>Oryzeae</taxon>
        <taxon>Oryzinae</taxon>
        <taxon>Oryza</taxon>
        <taxon>Oryza meyeriana</taxon>
    </lineage>
</organism>
<keyword evidence="3" id="KW-1185">Reference proteome</keyword>
<evidence type="ECO:0000313" key="2">
    <source>
        <dbReference type="EMBL" id="KAF0887957.1"/>
    </source>
</evidence>
<proteinExistence type="predicted"/>
<protein>
    <submittedName>
        <fullName evidence="2">Uncharacterized protein</fullName>
    </submittedName>
</protein>
<comment type="caution">
    <text evidence="2">The sequence shown here is derived from an EMBL/GenBank/DDBJ whole genome shotgun (WGS) entry which is preliminary data.</text>
</comment>
<name>A0A6G1BJS3_9ORYZ</name>
<evidence type="ECO:0000313" key="3">
    <source>
        <dbReference type="Proteomes" id="UP000479710"/>
    </source>
</evidence>